<dbReference type="GO" id="GO:0005886">
    <property type="term" value="C:plasma membrane"/>
    <property type="evidence" value="ECO:0007669"/>
    <property type="project" value="UniProtKB-SubCell"/>
</dbReference>
<dbReference type="Proteomes" id="UP000295198">
    <property type="component" value="Unassembled WGS sequence"/>
</dbReference>
<keyword evidence="3 6" id="KW-0812">Transmembrane</keyword>
<dbReference type="AlphaFoldDB" id="A0A4Q4ZI98"/>
<dbReference type="PANTHER" id="PTHR35007:SF4">
    <property type="entry name" value="CONSERVED TRANSMEMBRANE PROTEIN-RELATED"/>
    <property type="match status" value="1"/>
</dbReference>
<keyword evidence="5 6" id="KW-0472">Membrane</keyword>
<reference evidence="8 9" key="1">
    <citation type="submission" date="2019-01" db="EMBL/GenBank/DDBJ databases">
        <title>Nocardioides guangzhouensis sp. nov., an actinobacterium isolated from soil.</title>
        <authorList>
            <person name="Fu Y."/>
            <person name="Cai Y."/>
            <person name="Lin Z."/>
            <person name="Chen P."/>
        </authorList>
    </citation>
    <scope>NUCLEOTIDE SEQUENCE [LARGE SCALE GENOMIC DNA]</scope>
    <source>
        <strain evidence="8 9">130</strain>
    </source>
</reference>
<comment type="subcellular location">
    <subcellularLocation>
        <location evidence="1">Cell membrane</location>
        <topology evidence="1">Multi-pass membrane protein</topology>
    </subcellularLocation>
</comment>
<evidence type="ECO:0000256" key="1">
    <source>
        <dbReference type="ARBA" id="ARBA00004651"/>
    </source>
</evidence>
<evidence type="ECO:0000256" key="6">
    <source>
        <dbReference type="SAM" id="Phobius"/>
    </source>
</evidence>
<evidence type="ECO:0000259" key="7">
    <source>
        <dbReference type="Pfam" id="PF00482"/>
    </source>
</evidence>
<name>A0A4Q4ZI98_9ACTN</name>
<comment type="caution">
    <text evidence="8">The sequence shown here is derived from an EMBL/GenBank/DDBJ whole genome shotgun (WGS) entry which is preliminary data.</text>
</comment>
<proteinExistence type="predicted"/>
<evidence type="ECO:0000313" key="9">
    <source>
        <dbReference type="Proteomes" id="UP000295198"/>
    </source>
</evidence>
<feature type="transmembrane region" description="Helical" evidence="6">
    <location>
        <begin position="82"/>
        <end position="99"/>
    </location>
</feature>
<keyword evidence="2" id="KW-1003">Cell membrane</keyword>
<feature type="transmembrane region" description="Helical" evidence="6">
    <location>
        <begin position="105"/>
        <end position="122"/>
    </location>
</feature>
<evidence type="ECO:0000256" key="2">
    <source>
        <dbReference type="ARBA" id="ARBA00022475"/>
    </source>
</evidence>
<keyword evidence="9" id="KW-1185">Reference proteome</keyword>
<sequence length="306" mass="30368">MGGDVIATALLPGPSVPLPPFAAAGPFDPGPFDAGPFDAGPFGPSAPGGGAALCAAAFVVVALALARPAGPGRPAAVRARSPSLRLLVAIALGLTAVVVPSRLVPLVVLAGAGAGVLVLRSRRADARAAQVRAGRVLEVCEQLASELAAGLPPGRALVAAAGSWTELDPVLTAHRLGGSVPDALRVLARRPGAGDLRLLAAAWQVAHRSGAGLADALDGVAVSLRERQGLRRVVLSELSSARATARLMVALPVLTLLMGSGIGGDPVGFLLGQPAGWVCLAGGLALGLAGLAWIEALAGAVERRVT</sequence>
<accession>A0A4Q4ZI98</accession>
<dbReference type="InterPro" id="IPR018076">
    <property type="entry name" value="T2SS_GspF_dom"/>
</dbReference>
<protein>
    <submittedName>
        <fullName evidence="8">Type II secretion system protein</fullName>
    </submittedName>
</protein>
<gene>
    <name evidence="8" type="ORF">EKO23_06695</name>
</gene>
<feature type="transmembrane region" description="Helical" evidence="6">
    <location>
        <begin position="245"/>
        <end position="263"/>
    </location>
</feature>
<evidence type="ECO:0000256" key="5">
    <source>
        <dbReference type="ARBA" id="ARBA00023136"/>
    </source>
</evidence>
<organism evidence="8 9">
    <name type="scientific">Nocardioides guangzhouensis</name>
    <dbReference type="NCBI Taxonomy" id="2497878"/>
    <lineage>
        <taxon>Bacteria</taxon>
        <taxon>Bacillati</taxon>
        <taxon>Actinomycetota</taxon>
        <taxon>Actinomycetes</taxon>
        <taxon>Propionibacteriales</taxon>
        <taxon>Nocardioidaceae</taxon>
        <taxon>Nocardioides</taxon>
    </lineage>
</organism>
<evidence type="ECO:0000313" key="8">
    <source>
        <dbReference type="EMBL" id="RYP87281.1"/>
    </source>
</evidence>
<evidence type="ECO:0000256" key="4">
    <source>
        <dbReference type="ARBA" id="ARBA00022989"/>
    </source>
</evidence>
<dbReference type="PANTHER" id="PTHR35007">
    <property type="entry name" value="INTEGRAL MEMBRANE PROTEIN-RELATED"/>
    <property type="match status" value="1"/>
</dbReference>
<dbReference type="Pfam" id="PF00482">
    <property type="entry name" value="T2SSF"/>
    <property type="match status" value="1"/>
</dbReference>
<feature type="transmembrane region" description="Helical" evidence="6">
    <location>
        <begin position="275"/>
        <end position="294"/>
    </location>
</feature>
<feature type="transmembrane region" description="Helical" evidence="6">
    <location>
        <begin position="48"/>
        <end position="70"/>
    </location>
</feature>
<feature type="domain" description="Type II secretion system protein GspF" evidence="7">
    <location>
        <begin position="140"/>
        <end position="259"/>
    </location>
</feature>
<keyword evidence="4 6" id="KW-1133">Transmembrane helix</keyword>
<dbReference type="OrthoDB" id="3830559at2"/>
<evidence type="ECO:0000256" key="3">
    <source>
        <dbReference type="ARBA" id="ARBA00022692"/>
    </source>
</evidence>
<dbReference type="EMBL" id="SDKM01000007">
    <property type="protein sequence ID" value="RYP87281.1"/>
    <property type="molecule type" value="Genomic_DNA"/>
</dbReference>